<dbReference type="EMBL" id="LWGZ01000805">
    <property type="protein sequence ID" value="OAX56925.1"/>
    <property type="molecule type" value="Genomic_DNA"/>
</dbReference>
<gene>
    <name evidence="9" type="ORF">A5N15_09035</name>
</gene>
<keyword evidence="7 8" id="KW-0472">Membrane</keyword>
<name>A0A657IU37_9MICC</name>
<feature type="transmembrane region" description="Helical" evidence="8">
    <location>
        <begin position="61"/>
        <end position="80"/>
    </location>
</feature>
<feature type="transmembrane region" description="Helical" evidence="8">
    <location>
        <begin position="6"/>
        <end position="23"/>
    </location>
</feature>
<comment type="subcellular location">
    <subcellularLocation>
        <location evidence="1">Cell membrane</location>
        <topology evidence="1">Multi-pass membrane protein</topology>
    </subcellularLocation>
</comment>
<dbReference type="AlphaFoldDB" id="A0A657IU37"/>
<evidence type="ECO:0000256" key="6">
    <source>
        <dbReference type="ARBA" id="ARBA00022989"/>
    </source>
</evidence>
<protein>
    <submittedName>
        <fullName evidence="9">Pesticidal protein Cry26Aa</fullName>
    </submittedName>
</protein>
<evidence type="ECO:0000313" key="10">
    <source>
        <dbReference type="Proteomes" id="UP000092021"/>
    </source>
</evidence>
<evidence type="ECO:0000256" key="1">
    <source>
        <dbReference type="ARBA" id="ARBA00004651"/>
    </source>
</evidence>
<keyword evidence="4" id="KW-1003">Cell membrane</keyword>
<feature type="transmembrane region" description="Helical" evidence="8">
    <location>
        <begin position="35"/>
        <end position="55"/>
    </location>
</feature>
<organism evidence="9 10">
    <name type="scientific">Rothia kristinae</name>
    <dbReference type="NCBI Taxonomy" id="37923"/>
    <lineage>
        <taxon>Bacteria</taxon>
        <taxon>Bacillati</taxon>
        <taxon>Actinomycetota</taxon>
        <taxon>Actinomycetes</taxon>
        <taxon>Micrococcales</taxon>
        <taxon>Micrococcaceae</taxon>
        <taxon>Rothia</taxon>
    </lineage>
</organism>
<accession>A0A657IU37</accession>
<proteinExistence type="inferred from homology"/>
<dbReference type="GO" id="GO:0015385">
    <property type="term" value="F:sodium:proton antiporter activity"/>
    <property type="evidence" value="ECO:0007669"/>
    <property type="project" value="TreeGrafter"/>
</dbReference>
<keyword evidence="3" id="KW-0813">Transport</keyword>
<comment type="caution">
    <text evidence="9">The sequence shown here is derived from an EMBL/GenBank/DDBJ whole genome shotgun (WGS) entry which is preliminary data.</text>
</comment>
<dbReference type="PANTHER" id="PTHR34702">
    <property type="entry name" value="NA(+)/H(+) ANTIPORTER SUBUNIT F1"/>
    <property type="match status" value="1"/>
</dbReference>
<keyword evidence="6 8" id="KW-1133">Transmembrane helix</keyword>
<evidence type="ECO:0000256" key="5">
    <source>
        <dbReference type="ARBA" id="ARBA00022692"/>
    </source>
</evidence>
<reference evidence="9 10" key="1">
    <citation type="submission" date="2016-04" db="EMBL/GenBank/DDBJ databases">
        <title>Identification of putative biosynthetic pathways for the production of bioactive secondary metabolites by the marine actinomycete Kocuria kristinae RUTW2-3.</title>
        <authorList>
            <person name="Waterworth S.C."/>
            <person name="Walmsley T.A."/>
            <person name="Matongo T."/>
            <person name="Davies-Coleman M.T."/>
            <person name="Dorrington R.A."/>
        </authorList>
    </citation>
    <scope>NUCLEOTIDE SEQUENCE [LARGE SCALE GENOMIC DNA]</scope>
    <source>
        <strain evidence="9 10">RUTW4-5</strain>
    </source>
</reference>
<evidence type="ECO:0000313" key="9">
    <source>
        <dbReference type="EMBL" id="OAX56925.1"/>
    </source>
</evidence>
<dbReference type="GO" id="GO:0005886">
    <property type="term" value="C:plasma membrane"/>
    <property type="evidence" value="ECO:0007669"/>
    <property type="project" value="UniProtKB-SubCell"/>
</dbReference>
<evidence type="ECO:0000256" key="2">
    <source>
        <dbReference type="ARBA" id="ARBA00009212"/>
    </source>
</evidence>
<keyword evidence="5 8" id="KW-0812">Transmembrane</keyword>
<dbReference type="InterPro" id="IPR007208">
    <property type="entry name" value="MrpF/PhaF-like"/>
</dbReference>
<dbReference type="Proteomes" id="UP000092021">
    <property type="component" value="Unassembled WGS sequence"/>
</dbReference>
<evidence type="ECO:0000256" key="8">
    <source>
        <dbReference type="SAM" id="Phobius"/>
    </source>
</evidence>
<sequence>MLAVDIAIGILVLACLASTVRMLKGPDDANRANAADLLTFGIIGLLALLGVRTANPYTFDIVLIAALLGFLSAISLARALTRGSDE</sequence>
<evidence type="ECO:0000256" key="4">
    <source>
        <dbReference type="ARBA" id="ARBA00022475"/>
    </source>
</evidence>
<evidence type="ECO:0000256" key="3">
    <source>
        <dbReference type="ARBA" id="ARBA00022448"/>
    </source>
</evidence>
<dbReference type="PANTHER" id="PTHR34702:SF1">
    <property type="entry name" value="NA(+)_H(+) ANTIPORTER SUBUNIT F"/>
    <property type="match status" value="1"/>
</dbReference>
<dbReference type="Pfam" id="PF04066">
    <property type="entry name" value="MrpF_PhaF"/>
    <property type="match status" value="1"/>
</dbReference>
<evidence type="ECO:0000256" key="7">
    <source>
        <dbReference type="ARBA" id="ARBA00023136"/>
    </source>
</evidence>
<comment type="similarity">
    <text evidence="2">Belongs to the CPA3 antiporters (TC 2.A.63) subunit F family.</text>
</comment>